<sequence>MYEIETKTSGCVLFQYWYSDLDVRDYVYINWEKKGCSSFVGKIGGKQLLNLEAPHCFSNRNIIVHELLHVLGFHHEQSRWDRDEYVGINWWNIEDGRDYNFDKYYTVDYGVPYDYNSIMHYKANAFAKDRS</sequence>
<dbReference type="PANTHER" id="PTHR10127">
    <property type="entry name" value="DISCOIDIN, CUB, EGF, LAMININ , AND ZINC METALLOPROTEASE DOMAIN CONTAINING"/>
    <property type="match status" value="1"/>
</dbReference>
<evidence type="ECO:0000256" key="5">
    <source>
        <dbReference type="ARBA" id="ARBA00023049"/>
    </source>
</evidence>
<feature type="binding site" evidence="6">
    <location>
        <position position="65"/>
    </location>
    <ligand>
        <name>Zn(2+)</name>
        <dbReference type="ChEBI" id="CHEBI:29105"/>
        <note>catalytic</note>
    </ligand>
</feature>
<comment type="caution">
    <text evidence="8">The sequence shown here is derived from an EMBL/GenBank/DDBJ whole genome shotgun (WGS) entry which is preliminary data.</text>
</comment>
<evidence type="ECO:0000256" key="3">
    <source>
        <dbReference type="ARBA" id="ARBA00022801"/>
    </source>
</evidence>
<keyword evidence="5 6" id="KW-0482">Metalloprotease</keyword>
<dbReference type="InterPro" id="IPR006026">
    <property type="entry name" value="Peptidase_Metallo"/>
</dbReference>
<evidence type="ECO:0000256" key="2">
    <source>
        <dbReference type="ARBA" id="ARBA00022723"/>
    </source>
</evidence>
<protein>
    <recommendedName>
        <fullName evidence="7">Peptidase M12A domain-containing protein</fullName>
    </recommendedName>
</protein>
<feature type="non-terminal residue" evidence="8">
    <location>
        <position position="1"/>
    </location>
</feature>
<keyword evidence="2 6" id="KW-0479">Metal-binding</keyword>
<comment type="cofactor">
    <cofactor evidence="6">
        <name>Zn(2+)</name>
        <dbReference type="ChEBI" id="CHEBI:29105"/>
    </cofactor>
    <text evidence="6">Binds 1 zinc ion per subunit.</text>
</comment>
<feature type="binding site" evidence="6">
    <location>
        <position position="69"/>
    </location>
    <ligand>
        <name>Zn(2+)</name>
        <dbReference type="ChEBI" id="CHEBI:29105"/>
        <note>catalytic</note>
    </ligand>
</feature>
<evidence type="ECO:0000256" key="6">
    <source>
        <dbReference type="PROSITE-ProRule" id="PRU01211"/>
    </source>
</evidence>
<organism evidence="8 9">
    <name type="scientific">Allacma fusca</name>
    <dbReference type="NCBI Taxonomy" id="39272"/>
    <lineage>
        <taxon>Eukaryota</taxon>
        <taxon>Metazoa</taxon>
        <taxon>Ecdysozoa</taxon>
        <taxon>Arthropoda</taxon>
        <taxon>Hexapoda</taxon>
        <taxon>Collembola</taxon>
        <taxon>Symphypleona</taxon>
        <taxon>Sminthuridae</taxon>
        <taxon>Allacma</taxon>
    </lineage>
</organism>
<feature type="active site" evidence="6">
    <location>
        <position position="66"/>
    </location>
</feature>
<dbReference type="GO" id="GO:0006508">
    <property type="term" value="P:proteolysis"/>
    <property type="evidence" value="ECO:0007669"/>
    <property type="project" value="UniProtKB-KW"/>
</dbReference>
<reference evidence="8" key="1">
    <citation type="submission" date="2021-06" db="EMBL/GenBank/DDBJ databases">
        <authorList>
            <person name="Hodson N. C."/>
            <person name="Mongue J. A."/>
            <person name="Jaron S. K."/>
        </authorList>
    </citation>
    <scope>NUCLEOTIDE SEQUENCE</scope>
</reference>
<evidence type="ECO:0000256" key="4">
    <source>
        <dbReference type="ARBA" id="ARBA00022833"/>
    </source>
</evidence>
<keyword evidence="4 6" id="KW-0862">Zinc</keyword>
<dbReference type="GO" id="GO:0004222">
    <property type="term" value="F:metalloendopeptidase activity"/>
    <property type="evidence" value="ECO:0007669"/>
    <property type="project" value="UniProtKB-UniRule"/>
</dbReference>
<dbReference type="OrthoDB" id="291007at2759"/>
<feature type="binding site" evidence="6">
    <location>
        <position position="75"/>
    </location>
    <ligand>
        <name>Zn(2+)</name>
        <dbReference type="ChEBI" id="CHEBI:29105"/>
        <note>catalytic</note>
    </ligand>
</feature>
<name>A0A8J2PJU3_9HEXA</name>
<gene>
    <name evidence="8" type="ORF">AFUS01_LOCUS35488</name>
</gene>
<accession>A0A8J2PJU3</accession>
<comment type="caution">
    <text evidence="6">Lacks conserved residue(s) required for the propagation of feature annotation.</text>
</comment>
<keyword evidence="1 6" id="KW-0645">Protease</keyword>
<dbReference type="PANTHER" id="PTHR10127:SF780">
    <property type="entry name" value="METALLOENDOPEPTIDASE"/>
    <property type="match status" value="1"/>
</dbReference>
<evidence type="ECO:0000313" key="9">
    <source>
        <dbReference type="Proteomes" id="UP000708208"/>
    </source>
</evidence>
<dbReference type="InterPro" id="IPR001506">
    <property type="entry name" value="Peptidase_M12A"/>
</dbReference>
<evidence type="ECO:0000259" key="7">
    <source>
        <dbReference type="PROSITE" id="PS51864"/>
    </source>
</evidence>
<dbReference type="EMBL" id="CAJVCH010536000">
    <property type="protein sequence ID" value="CAG7825374.1"/>
    <property type="molecule type" value="Genomic_DNA"/>
</dbReference>
<keyword evidence="3 6" id="KW-0378">Hydrolase</keyword>
<dbReference type="AlphaFoldDB" id="A0A8J2PJU3"/>
<evidence type="ECO:0000256" key="1">
    <source>
        <dbReference type="ARBA" id="ARBA00022670"/>
    </source>
</evidence>
<evidence type="ECO:0000313" key="8">
    <source>
        <dbReference type="EMBL" id="CAG7825374.1"/>
    </source>
</evidence>
<dbReference type="SMART" id="SM00235">
    <property type="entry name" value="ZnMc"/>
    <property type="match status" value="1"/>
</dbReference>
<dbReference type="Proteomes" id="UP000708208">
    <property type="component" value="Unassembled WGS sequence"/>
</dbReference>
<dbReference type="GO" id="GO:0008270">
    <property type="term" value="F:zinc ion binding"/>
    <property type="evidence" value="ECO:0007669"/>
    <property type="project" value="UniProtKB-UniRule"/>
</dbReference>
<keyword evidence="9" id="KW-1185">Reference proteome</keyword>
<proteinExistence type="predicted"/>
<dbReference type="Pfam" id="PF01400">
    <property type="entry name" value="Astacin"/>
    <property type="match status" value="1"/>
</dbReference>
<dbReference type="PROSITE" id="PS51864">
    <property type="entry name" value="ASTACIN"/>
    <property type="match status" value="1"/>
</dbReference>
<feature type="domain" description="Peptidase M12A" evidence="7">
    <location>
        <begin position="1"/>
        <end position="131"/>
    </location>
</feature>